<proteinExistence type="predicted"/>
<feature type="transmembrane region" description="Helical" evidence="1">
    <location>
        <begin position="20"/>
        <end position="40"/>
    </location>
</feature>
<evidence type="ECO:0000313" key="2">
    <source>
        <dbReference type="EMBL" id="ESN90726.1"/>
    </source>
</evidence>
<organism evidence="3 4">
    <name type="scientific">Helobdella robusta</name>
    <name type="common">Californian leech</name>
    <dbReference type="NCBI Taxonomy" id="6412"/>
    <lineage>
        <taxon>Eukaryota</taxon>
        <taxon>Metazoa</taxon>
        <taxon>Spiralia</taxon>
        <taxon>Lophotrochozoa</taxon>
        <taxon>Annelida</taxon>
        <taxon>Clitellata</taxon>
        <taxon>Hirudinea</taxon>
        <taxon>Rhynchobdellida</taxon>
        <taxon>Glossiphoniidae</taxon>
        <taxon>Helobdella</taxon>
    </lineage>
</organism>
<keyword evidence="1" id="KW-0812">Transmembrane</keyword>
<evidence type="ECO:0000313" key="4">
    <source>
        <dbReference type="Proteomes" id="UP000015101"/>
    </source>
</evidence>
<accession>T1EY46</accession>
<reference evidence="4" key="1">
    <citation type="submission" date="2012-12" db="EMBL/GenBank/DDBJ databases">
        <authorList>
            <person name="Hellsten U."/>
            <person name="Grimwood J."/>
            <person name="Chapman J.A."/>
            <person name="Shapiro H."/>
            <person name="Aerts A."/>
            <person name="Otillar R.P."/>
            <person name="Terry A.Y."/>
            <person name="Boore J.L."/>
            <person name="Simakov O."/>
            <person name="Marletaz F."/>
            <person name="Cho S.-J."/>
            <person name="Edsinger-Gonzales E."/>
            <person name="Havlak P."/>
            <person name="Kuo D.-H."/>
            <person name="Larsson T."/>
            <person name="Lv J."/>
            <person name="Arendt D."/>
            <person name="Savage R."/>
            <person name="Osoegawa K."/>
            <person name="de Jong P."/>
            <person name="Lindberg D.R."/>
            <person name="Seaver E.C."/>
            <person name="Weisblat D.A."/>
            <person name="Putnam N.H."/>
            <person name="Grigoriev I.V."/>
            <person name="Rokhsar D.S."/>
        </authorList>
    </citation>
    <scope>NUCLEOTIDE SEQUENCE</scope>
</reference>
<dbReference type="EMBL" id="KB097753">
    <property type="protein sequence ID" value="ESN90726.1"/>
    <property type="molecule type" value="Genomic_DNA"/>
</dbReference>
<keyword evidence="4" id="KW-1185">Reference proteome</keyword>
<keyword evidence="1" id="KW-1133">Transmembrane helix</keyword>
<dbReference type="CTD" id="20201496"/>
<keyword evidence="1" id="KW-0472">Membrane</keyword>
<evidence type="ECO:0000256" key="1">
    <source>
        <dbReference type="SAM" id="Phobius"/>
    </source>
</evidence>
<dbReference type="InParanoid" id="T1EY46"/>
<dbReference type="RefSeq" id="XP_009031604.1">
    <property type="nucleotide sequence ID" value="XM_009033356.1"/>
</dbReference>
<dbReference type="EnsemblMetazoa" id="HelroT166429">
    <property type="protein sequence ID" value="HelroP166429"/>
    <property type="gene ID" value="HelroG166429"/>
</dbReference>
<sequence length="107" mass="11898">MSGINVMEIIRDERSNLKLINFVCSILIVTGGVLIALKLGVEGSSILVTVVTLLLLPYILLAMFAMISILSVLLLTCISLLLEFISHLMNYILGYPLYMFQVSERAY</sequence>
<reference evidence="2 4" key="2">
    <citation type="journal article" date="2013" name="Nature">
        <title>Insights into bilaterian evolution from three spiralian genomes.</title>
        <authorList>
            <person name="Simakov O."/>
            <person name="Marletaz F."/>
            <person name="Cho S.J."/>
            <person name="Edsinger-Gonzales E."/>
            <person name="Havlak P."/>
            <person name="Hellsten U."/>
            <person name="Kuo D.H."/>
            <person name="Larsson T."/>
            <person name="Lv J."/>
            <person name="Arendt D."/>
            <person name="Savage R."/>
            <person name="Osoegawa K."/>
            <person name="de Jong P."/>
            <person name="Grimwood J."/>
            <person name="Chapman J.A."/>
            <person name="Shapiro H."/>
            <person name="Aerts A."/>
            <person name="Otillar R.P."/>
            <person name="Terry A.Y."/>
            <person name="Boore J.L."/>
            <person name="Grigoriev I.V."/>
            <person name="Lindberg D.R."/>
            <person name="Seaver E.C."/>
            <person name="Weisblat D.A."/>
            <person name="Putnam N.H."/>
            <person name="Rokhsar D.S."/>
        </authorList>
    </citation>
    <scope>NUCLEOTIDE SEQUENCE</scope>
</reference>
<protein>
    <submittedName>
        <fullName evidence="2 3">Uncharacterized protein</fullName>
    </submittedName>
</protein>
<name>T1EY46_HELRO</name>
<feature type="transmembrane region" description="Helical" evidence="1">
    <location>
        <begin position="72"/>
        <end position="93"/>
    </location>
</feature>
<dbReference type="KEGG" id="hro:HELRODRAFT_166429"/>
<dbReference type="Proteomes" id="UP000015101">
    <property type="component" value="Unassembled WGS sequence"/>
</dbReference>
<feature type="transmembrane region" description="Helical" evidence="1">
    <location>
        <begin position="46"/>
        <end position="65"/>
    </location>
</feature>
<dbReference type="HOGENOM" id="CLU_2212798_0_0_1"/>
<dbReference type="EMBL" id="AMQM01002372">
    <property type="status" value="NOT_ANNOTATED_CDS"/>
    <property type="molecule type" value="Genomic_DNA"/>
</dbReference>
<dbReference type="AlphaFoldDB" id="T1EY46"/>
<reference evidence="3" key="3">
    <citation type="submission" date="2015-06" db="UniProtKB">
        <authorList>
            <consortium name="EnsemblMetazoa"/>
        </authorList>
    </citation>
    <scope>IDENTIFICATION</scope>
</reference>
<dbReference type="GeneID" id="20201496"/>
<evidence type="ECO:0000313" key="3">
    <source>
        <dbReference type="EnsemblMetazoa" id="HelroP166429"/>
    </source>
</evidence>
<gene>
    <name evidence="3" type="primary">20201496</name>
    <name evidence="2" type="ORF">HELRODRAFT_166429</name>
</gene>